<dbReference type="EMBL" id="JAOSHN010000008">
    <property type="protein sequence ID" value="MCU7380108.1"/>
    <property type="molecule type" value="Genomic_DNA"/>
</dbReference>
<sequence length="55" mass="6200">MTVEEFEERIFDVINESDEICINDLESFDKNGGLAVTVADGSRFVVKCFSVEPRV</sequence>
<keyword evidence="2" id="KW-1185">Reference proteome</keyword>
<dbReference type="RefSeq" id="WP_227755535.1">
    <property type="nucleotide sequence ID" value="NZ_JAJAGH010000012.1"/>
</dbReference>
<reference evidence="1" key="1">
    <citation type="submission" date="2022-09" db="EMBL/GenBank/DDBJ databases">
        <title>Culturomic study of gut microbiota in children with autism spectrum disorder.</title>
        <authorList>
            <person name="Efimov B.A."/>
            <person name="Chaplin A.V."/>
            <person name="Sokolova S.R."/>
            <person name="Pikina A.P."/>
            <person name="Korzhanova M."/>
            <person name="Belova V."/>
            <person name="Korostin D."/>
        </authorList>
    </citation>
    <scope>NUCLEOTIDE SEQUENCE</scope>
    <source>
        <strain evidence="1">ASD5510</strain>
    </source>
</reference>
<dbReference type="Proteomes" id="UP001065549">
    <property type="component" value="Unassembled WGS sequence"/>
</dbReference>
<comment type="caution">
    <text evidence="1">The sequence shown here is derived from an EMBL/GenBank/DDBJ whole genome shotgun (WGS) entry which is preliminary data.</text>
</comment>
<dbReference type="AlphaFoldDB" id="A0A9J6QX86"/>
<protein>
    <submittedName>
        <fullName evidence="1">Uncharacterized protein</fullName>
    </submittedName>
</protein>
<evidence type="ECO:0000313" key="1">
    <source>
        <dbReference type="EMBL" id="MCU7380108.1"/>
    </source>
</evidence>
<evidence type="ECO:0000313" key="2">
    <source>
        <dbReference type="Proteomes" id="UP001065549"/>
    </source>
</evidence>
<name>A0A9J6QX86_9FIRM</name>
<accession>A0A9J6QX86</accession>
<organism evidence="1 2">
    <name type="scientific">Hominibacterium faecale</name>
    <dbReference type="NCBI Taxonomy" id="2839743"/>
    <lineage>
        <taxon>Bacteria</taxon>
        <taxon>Bacillati</taxon>
        <taxon>Bacillota</taxon>
        <taxon>Clostridia</taxon>
        <taxon>Peptostreptococcales</taxon>
        <taxon>Anaerovoracaceae</taxon>
        <taxon>Hominibacterium</taxon>
    </lineage>
</organism>
<gene>
    <name evidence="1" type="ORF">OBO34_17350</name>
</gene>
<proteinExistence type="predicted"/>